<accession>A0AAW1H0G9</accession>
<proteinExistence type="predicted"/>
<evidence type="ECO:0000313" key="2">
    <source>
        <dbReference type="EMBL" id="KAK9669850.1"/>
    </source>
</evidence>
<dbReference type="InterPro" id="IPR036047">
    <property type="entry name" value="F-box-like_dom_sf"/>
</dbReference>
<organism evidence="2 3">
    <name type="scientific">Saponaria officinalis</name>
    <name type="common">Common soapwort</name>
    <name type="synonym">Lychnis saponaria</name>
    <dbReference type="NCBI Taxonomy" id="3572"/>
    <lineage>
        <taxon>Eukaryota</taxon>
        <taxon>Viridiplantae</taxon>
        <taxon>Streptophyta</taxon>
        <taxon>Embryophyta</taxon>
        <taxon>Tracheophyta</taxon>
        <taxon>Spermatophyta</taxon>
        <taxon>Magnoliopsida</taxon>
        <taxon>eudicotyledons</taxon>
        <taxon>Gunneridae</taxon>
        <taxon>Pentapetalae</taxon>
        <taxon>Caryophyllales</taxon>
        <taxon>Caryophyllaceae</taxon>
        <taxon>Caryophylleae</taxon>
        <taxon>Saponaria</taxon>
    </lineage>
</organism>
<dbReference type="InterPro" id="IPR001810">
    <property type="entry name" value="F-box_dom"/>
</dbReference>
<keyword evidence="3" id="KW-1185">Reference proteome</keyword>
<sequence>METTRILPDDILEDILVRLPAKILVRWKCVSKHWYALFGDYNFAMKHYRFQYAHHATVPLFLNCSLSYPTQTKFFLLSKHGGDDVVLNVTPDFHRDIRPAFANESELSFLCMGIVNGVICL</sequence>
<dbReference type="PANTHER" id="PTHR31672:SF13">
    <property type="entry name" value="F-BOX PROTEIN CPR30-LIKE"/>
    <property type="match status" value="1"/>
</dbReference>
<gene>
    <name evidence="2" type="ORF">RND81_13G159000</name>
</gene>
<name>A0AAW1H0G9_SAPOF</name>
<dbReference type="EMBL" id="JBDFQZ010000013">
    <property type="protein sequence ID" value="KAK9669850.1"/>
    <property type="molecule type" value="Genomic_DNA"/>
</dbReference>
<dbReference type="AlphaFoldDB" id="A0AAW1H0G9"/>
<feature type="domain" description="F-box" evidence="1">
    <location>
        <begin position="7"/>
        <end position="43"/>
    </location>
</feature>
<evidence type="ECO:0000313" key="3">
    <source>
        <dbReference type="Proteomes" id="UP001443914"/>
    </source>
</evidence>
<comment type="caution">
    <text evidence="2">The sequence shown here is derived from an EMBL/GenBank/DDBJ whole genome shotgun (WGS) entry which is preliminary data.</text>
</comment>
<dbReference type="InterPro" id="IPR050796">
    <property type="entry name" value="SCF_F-box_component"/>
</dbReference>
<dbReference type="CDD" id="cd22157">
    <property type="entry name" value="F-box_AtFBW1-like"/>
    <property type="match status" value="1"/>
</dbReference>
<evidence type="ECO:0000259" key="1">
    <source>
        <dbReference type="Pfam" id="PF00646"/>
    </source>
</evidence>
<reference evidence="2" key="1">
    <citation type="submission" date="2024-03" db="EMBL/GenBank/DDBJ databases">
        <title>WGS assembly of Saponaria officinalis var. Norfolk2.</title>
        <authorList>
            <person name="Jenkins J."/>
            <person name="Shu S."/>
            <person name="Grimwood J."/>
            <person name="Barry K."/>
            <person name="Goodstein D."/>
            <person name="Schmutz J."/>
            <person name="Leebens-Mack J."/>
            <person name="Osbourn A."/>
        </authorList>
    </citation>
    <scope>NUCLEOTIDE SEQUENCE [LARGE SCALE GENOMIC DNA]</scope>
    <source>
        <strain evidence="2">JIC</strain>
    </source>
</reference>
<protein>
    <recommendedName>
        <fullName evidence="1">F-box domain-containing protein</fullName>
    </recommendedName>
</protein>
<dbReference type="Pfam" id="PF00646">
    <property type="entry name" value="F-box"/>
    <property type="match status" value="1"/>
</dbReference>
<dbReference type="Proteomes" id="UP001443914">
    <property type="component" value="Unassembled WGS sequence"/>
</dbReference>
<dbReference type="Gene3D" id="1.20.1280.50">
    <property type="match status" value="1"/>
</dbReference>
<dbReference type="PANTHER" id="PTHR31672">
    <property type="entry name" value="BNACNNG10540D PROTEIN"/>
    <property type="match status" value="1"/>
</dbReference>
<dbReference type="SUPFAM" id="SSF81383">
    <property type="entry name" value="F-box domain"/>
    <property type="match status" value="1"/>
</dbReference>